<dbReference type="GO" id="GO:0006518">
    <property type="term" value="P:peptide metabolic process"/>
    <property type="evidence" value="ECO:0007669"/>
    <property type="project" value="TreeGrafter"/>
</dbReference>
<evidence type="ECO:0000313" key="9">
    <source>
        <dbReference type="Proteomes" id="UP001144471"/>
    </source>
</evidence>
<comment type="cofactor">
    <cofactor evidence="6">
        <name>Zn(2+)</name>
        <dbReference type="ChEBI" id="CHEBI:29105"/>
    </cofactor>
    <text evidence="6">Binds 1 zinc ion.</text>
</comment>
<evidence type="ECO:0000256" key="3">
    <source>
        <dbReference type="ARBA" id="ARBA00022801"/>
    </source>
</evidence>
<reference evidence="8" key="1">
    <citation type="submission" date="2022-12" db="EMBL/GenBank/DDBJ databases">
        <title>Reference genome sequencing for broad-spectrum identification of bacterial and archaeal isolates by mass spectrometry.</title>
        <authorList>
            <person name="Sekiguchi Y."/>
            <person name="Tourlousse D.M."/>
        </authorList>
    </citation>
    <scope>NUCLEOTIDE SEQUENCE</scope>
    <source>
        <strain evidence="8">10succ1</strain>
    </source>
</reference>
<dbReference type="EMBL" id="BSDY01000005">
    <property type="protein sequence ID" value="GLI55818.1"/>
    <property type="molecule type" value="Genomic_DNA"/>
</dbReference>
<dbReference type="GO" id="GO:0046872">
    <property type="term" value="F:metal ion binding"/>
    <property type="evidence" value="ECO:0007669"/>
    <property type="project" value="UniProtKB-UniRule"/>
</dbReference>
<comment type="caution">
    <text evidence="8">The sequence shown here is derived from an EMBL/GenBank/DDBJ whole genome shotgun (WGS) entry which is preliminary data.</text>
</comment>
<sequence>MERKYYNMEFTAEDLAIVEREIETLKNHEITCVEGLVEFMEKYSELSAIVEETMAWKYINMTRFADKEEYSRAFNEYYGSVVAALTKGSFDLNKKIYENDYFKELPEERYENYKRILKNEIEIYDERNVELGVKETELANKYGEIMSQVSVEFRGEEHTLLGMKKYMYEADRVTREEAWRKKYEALAGENNKLNELFDKLIELRVEMAANKEFDNYRDYMHEAKGRFSYTPEDLYEFHTAVEKTVVPFLAKLNKEKAERLGIPALRPWDVDVSVDGRKLKPFEKIEEFIDRGIGALGEVKEEFGEKLKYMRDNEFLDLDNRKGKAPGGYNYPLYESGVPFIFMNAVGVHQDVVTLMHEAGHAMHSFATRGERLLAYQDCPSEVAELASMSMEFMSMDAWRNYYPETGDYIKARKDQIMRSLETLPWVMIVDAYQHWIYLNPENTKEEREEHFRELMERFNPGIDWSGLDIEKGMAWINQLHIFEVPFYYIEYAISQLGAIGMYMNYKRDPEKALNDYENFLALGYCKSIEKIYETAGLKFDFSEDYIRELVDFLAGELEDLEKRS</sequence>
<dbReference type="CDD" id="cd09606">
    <property type="entry name" value="M3B_PepF"/>
    <property type="match status" value="1"/>
</dbReference>
<keyword evidence="3 6" id="KW-0378">Hydrolase</keyword>
<proteinExistence type="inferred from homology"/>
<keyword evidence="1 6" id="KW-0645">Protease</keyword>
<name>A0A9W6LMT6_9FUSO</name>
<dbReference type="NCBIfam" id="TIGR02289">
    <property type="entry name" value="M3_not_pepF"/>
    <property type="match status" value="1"/>
</dbReference>
<protein>
    <submittedName>
        <fullName evidence="8">Oligoendopeptidase F</fullName>
    </submittedName>
</protein>
<dbReference type="GO" id="GO:0006508">
    <property type="term" value="P:proteolysis"/>
    <property type="evidence" value="ECO:0007669"/>
    <property type="project" value="UniProtKB-KW"/>
</dbReference>
<keyword evidence="4 6" id="KW-0862">Zinc</keyword>
<dbReference type="Gene3D" id="1.10.1370.30">
    <property type="match status" value="1"/>
</dbReference>
<evidence type="ECO:0000256" key="5">
    <source>
        <dbReference type="ARBA" id="ARBA00023049"/>
    </source>
</evidence>
<organism evidence="8 9">
    <name type="scientific">Propionigenium maris DSM 9537</name>
    <dbReference type="NCBI Taxonomy" id="1123000"/>
    <lineage>
        <taxon>Bacteria</taxon>
        <taxon>Fusobacteriati</taxon>
        <taxon>Fusobacteriota</taxon>
        <taxon>Fusobacteriia</taxon>
        <taxon>Fusobacteriales</taxon>
        <taxon>Fusobacteriaceae</taxon>
        <taxon>Propionigenium</taxon>
    </lineage>
</organism>
<dbReference type="InterPro" id="IPR045090">
    <property type="entry name" value="Pept_M3A_M3B"/>
</dbReference>
<evidence type="ECO:0000256" key="4">
    <source>
        <dbReference type="ARBA" id="ARBA00022833"/>
    </source>
</evidence>
<accession>A0A9W6LMT6</accession>
<comment type="similarity">
    <text evidence="6">Belongs to the peptidase M3 family.</text>
</comment>
<evidence type="ECO:0000313" key="8">
    <source>
        <dbReference type="EMBL" id="GLI55818.1"/>
    </source>
</evidence>
<dbReference type="AlphaFoldDB" id="A0A9W6LMT6"/>
<dbReference type="SUPFAM" id="SSF55486">
    <property type="entry name" value="Metalloproteases ('zincins'), catalytic domain"/>
    <property type="match status" value="1"/>
</dbReference>
<evidence type="ECO:0000256" key="2">
    <source>
        <dbReference type="ARBA" id="ARBA00022723"/>
    </source>
</evidence>
<dbReference type="GO" id="GO:0004222">
    <property type="term" value="F:metalloendopeptidase activity"/>
    <property type="evidence" value="ECO:0007669"/>
    <property type="project" value="InterPro"/>
</dbReference>
<evidence type="ECO:0000259" key="7">
    <source>
        <dbReference type="Pfam" id="PF01432"/>
    </source>
</evidence>
<dbReference type="InterPro" id="IPR011976">
    <property type="entry name" value="Pept_M3B_oligopep-rel"/>
</dbReference>
<dbReference type="InterPro" id="IPR001567">
    <property type="entry name" value="Pept_M3A_M3B_dom"/>
</dbReference>
<gene>
    <name evidence="8" type="ORF">PM10SUCC1_13320</name>
</gene>
<evidence type="ECO:0000256" key="1">
    <source>
        <dbReference type="ARBA" id="ARBA00022670"/>
    </source>
</evidence>
<dbReference type="RefSeq" id="WP_281834556.1">
    <property type="nucleotide sequence ID" value="NZ_BSDY01000005.1"/>
</dbReference>
<keyword evidence="9" id="KW-1185">Reference proteome</keyword>
<feature type="domain" description="Peptidase M3A/M3B catalytic" evidence="7">
    <location>
        <begin position="166"/>
        <end position="550"/>
    </location>
</feature>
<dbReference type="PANTHER" id="PTHR11804:SF48">
    <property type="entry name" value="PUTATIVE-RELATED"/>
    <property type="match status" value="1"/>
</dbReference>
<keyword evidence="5 6" id="KW-0482">Metalloprotease</keyword>
<dbReference type="Proteomes" id="UP001144471">
    <property type="component" value="Unassembled WGS sequence"/>
</dbReference>
<dbReference type="PANTHER" id="PTHR11804">
    <property type="entry name" value="PROTEASE M3 THIMET OLIGOPEPTIDASE-RELATED"/>
    <property type="match status" value="1"/>
</dbReference>
<keyword evidence="2 6" id="KW-0479">Metal-binding</keyword>
<dbReference type="Pfam" id="PF01432">
    <property type="entry name" value="Peptidase_M3"/>
    <property type="match status" value="1"/>
</dbReference>
<evidence type="ECO:0000256" key="6">
    <source>
        <dbReference type="RuleBase" id="RU003435"/>
    </source>
</evidence>